<reference evidence="1 2" key="1">
    <citation type="submission" date="2017-10" db="EMBL/GenBank/DDBJ databases">
        <title>Extensive intraspecific genome diversity in a model arbuscular mycorrhizal fungus.</title>
        <authorList>
            <person name="Chen E.C.H."/>
            <person name="Morin E."/>
            <person name="Baudet D."/>
            <person name="Noel J."/>
            <person name="Ndikumana S."/>
            <person name="Charron P."/>
            <person name="St-Onge C."/>
            <person name="Giorgi J."/>
            <person name="Grigoriev I.V."/>
            <person name="Roux C."/>
            <person name="Martin F.M."/>
            <person name="Corradi N."/>
        </authorList>
    </citation>
    <scope>NUCLEOTIDE SEQUENCE [LARGE SCALE GENOMIC DNA]</scope>
    <source>
        <strain evidence="1 2">A1</strain>
    </source>
</reference>
<evidence type="ECO:0000313" key="1">
    <source>
        <dbReference type="EMBL" id="PKC76132.1"/>
    </source>
</evidence>
<gene>
    <name evidence="1" type="ORF">RhiirA1_448003</name>
</gene>
<protein>
    <submittedName>
        <fullName evidence="1">Uncharacterized protein</fullName>
    </submittedName>
</protein>
<proteinExistence type="predicted"/>
<dbReference type="EMBL" id="LLXH01000008">
    <property type="protein sequence ID" value="PKC76132.1"/>
    <property type="molecule type" value="Genomic_DNA"/>
</dbReference>
<comment type="caution">
    <text evidence="1">The sequence shown here is derived from an EMBL/GenBank/DDBJ whole genome shotgun (WGS) entry which is preliminary data.</text>
</comment>
<sequence>MAVVNNQDTGMLRSVKLLLTESKIPLVLRVIIFIIALVGTLELTVGFAITTTIIPGSFTSLSIKSEKFNADSLKSSADGEGGCPELFQSKFRFTWLQDLSIHWGDLVDGQRVMMVATTDNNTNTNCKTVQTKDEIIPAFSLSTFGRVGETVPVKIVLWAIYIIKKFTSVIE</sequence>
<organism evidence="1 2">
    <name type="scientific">Rhizophagus irregularis</name>
    <dbReference type="NCBI Taxonomy" id="588596"/>
    <lineage>
        <taxon>Eukaryota</taxon>
        <taxon>Fungi</taxon>
        <taxon>Fungi incertae sedis</taxon>
        <taxon>Mucoromycota</taxon>
        <taxon>Glomeromycotina</taxon>
        <taxon>Glomeromycetes</taxon>
        <taxon>Glomerales</taxon>
        <taxon>Glomeraceae</taxon>
        <taxon>Rhizophagus</taxon>
    </lineage>
</organism>
<dbReference type="OrthoDB" id="2332518at2759"/>
<name>A0A2I1F9T7_9GLOM</name>
<evidence type="ECO:0000313" key="2">
    <source>
        <dbReference type="Proteomes" id="UP000232688"/>
    </source>
</evidence>
<dbReference type="AlphaFoldDB" id="A0A2I1F9T7"/>
<accession>A0A2I1F9T7</accession>
<dbReference type="VEuPathDB" id="FungiDB:FUN_006799"/>
<reference evidence="1 2" key="2">
    <citation type="submission" date="2017-10" db="EMBL/GenBank/DDBJ databases">
        <title>Genome analyses suggest a sexual origin of heterokaryosis in a supposedly ancient asexual fungus.</title>
        <authorList>
            <person name="Corradi N."/>
            <person name="Sedzielewska K."/>
            <person name="Noel J."/>
            <person name="Charron P."/>
            <person name="Farinelli L."/>
            <person name="Marton T."/>
            <person name="Kruger M."/>
            <person name="Pelin A."/>
            <person name="Brachmann A."/>
            <person name="Corradi N."/>
        </authorList>
    </citation>
    <scope>NUCLEOTIDE SEQUENCE [LARGE SCALE GENOMIC DNA]</scope>
    <source>
        <strain evidence="1 2">A1</strain>
    </source>
</reference>
<dbReference type="VEuPathDB" id="FungiDB:RhiirA1_448003"/>
<dbReference type="Proteomes" id="UP000232688">
    <property type="component" value="Unassembled WGS sequence"/>
</dbReference>